<sequence length="37" mass="4014">CKPSLPYMKEECFERGSSMASNTAGAVRQHQEEGSPA</sequence>
<reference evidence="2" key="1">
    <citation type="submission" date="2020-02" db="EMBL/GenBank/DDBJ databases">
        <authorList>
            <person name="Meier V. D."/>
        </authorList>
    </citation>
    <scope>NUCLEOTIDE SEQUENCE</scope>
    <source>
        <strain evidence="2">AVDCRST_MAG96</strain>
    </source>
</reference>
<dbReference type="AlphaFoldDB" id="A0A6J4RJN0"/>
<accession>A0A6J4RJN0</accession>
<feature type="non-terminal residue" evidence="2">
    <location>
        <position position="1"/>
    </location>
</feature>
<evidence type="ECO:0000313" key="2">
    <source>
        <dbReference type="EMBL" id="CAA9469454.1"/>
    </source>
</evidence>
<dbReference type="EMBL" id="CADCVN010000114">
    <property type="protein sequence ID" value="CAA9469454.1"/>
    <property type="molecule type" value="Genomic_DNA"/>
</dbReference>
<protein>
    <submittedName>
        <fullName evidence="2">Uncharacterized protein</fullName>
    </submittedName>
</protein>
<evidence type="ECO:0000256" key="1">
    <source>
        <dbReference type="SAM" id="MobiDB-lite"/>
    </source>
</evidence>
<gene>
    <name evidence="2" type="ORF">AVDCRST_MAG96-305</name>
</gene>
<proteinExistence type="predicted"/>
<name>A0A6J4RJN0_9BACT</name>
<organism evidence="2">
    <name type="scientific">uncultured Segetibacter sp</name>
    <dbReference type="NCBI Taxonomy" id="481133"/>
    <lineage>
        <taxon>Bacteria</taxon>
        <taxon>Pseudomonadati</taxon>
        <taxon>Bacteroidota</taxon>
        <taxon>Chitinophagia</taxon>
        <taxon>Chitinophagales</taxon>
        <taxon>Chitinophagaceae</taxon>
        <taxon>Segetibacter</taxon>
        <taxon>environmental samples</taxon>
    </lineage>
</organism>
<feature type="region of interest" description="Disordered" evidence="1">
    <location>
        <begin position="16"/>
        <end position="37"/>
    </location>
</feature>